<sequence length="42" mass="5083">ERAKSKNEHIRRLARERDRPRLAWAVALPKFKQNPQKVFEVI</sequence>
<reference evidence="1 2" key="1">
    <citation type="submission" date="2017-10" db="EMBL/GenBank/DDBJ databases">
        <title>Genomics of the genus Arcobacter.</title>
        <authorList>
            <person name="Perez-Cataluna A."/>
            <person name="Figueras M.J."/>
        </authorList>
    </citation>
    <scope>NUCLEOTIDE SEQUENCE [LARGE SCALE GENOMIC DNA]</scope>
    <source>
        <strain evidence="1 2">LMG 25534</strain>
    </source>
</reference>
<evidence type="ECO:0000313" key="1">
    <source>
        <dbReference type="EMBL" id="RXJ88267.1"/>
    </source>
</evidence>
<protein>
    <submittedName>
        <fullName evidence="1">DNA alkylation repair protein</fullName>
    </submittedName>
</protein>
<proteinExistence type="predicted"/>
<dbReference type="EMBL" id="PDKD01000085">
    <property type="protein sequence ID" value="RXJ88267.1"/>
    <property type="molecule type" value="Genomic_DNA"/>
</dbReference>
<name>A0ABY0ETU7_9BACT</name>
<dbReference type="Proteomes" id="UP000289132">
    <property type="component" value="Unassembled WGS sequence"/>
</dbReference>
<dbReference type="Gene3D" id="1.25.40.290">
    <property type="entry name" value="ARM repeat domains"/>
    <property type="match status" value="1"/>
</dbReference>
<keyword evidence="2" id="KW-1185">Reference proteome</keyword>
<organism evidence="1 2">
    <name type="scientific">Aliarcobacter trophiarum LMG 25534</name>
    <dbReference type="NCBI Taxonomy" id="1032241"/>
    <lineage>
        <taxon>Bacteria</taxon>
        <taxon>Pseudomonadati</taxon>
        <taxon>Campylobacterota</taxon>
        <taxon>Epsilonproteobacteria</taxon>
        <taxon>Campylobacterales</taxon>
        <taxon>Arcobacteraceae</taxon>
        <taxon>Aliarcobacter</taxon>
    </lineage>
</organism>
<feature type="non-terminal residue" evidence="1">
    <location>
        <position position="1"/>
    </location>
</feature>
<gene>
    <name evidence="1" type="ORF">CRU87_10065</name>
</gene>
<evidence type="ECO:0000313" key="2">
    <source>
        <dbReference type="Proteomes" id="UP000289132"/>
    </source>
</evidence>
<comment type="caution">
    <text evidence="1">The sequence shown here is derived from an EMBL/GenBank/DDBJ whole genome shotgun (WGS) entry which is preliminary data.</text>
</comment>
<accession>A0ABY0ETU7</accession>